<dbReference type="PANTHER" id="PTHR31025">
    <property type="entry name" value="SI:CH211-196P9.1-RELATED"/>
    <property type="match status" value="1"/>
</dbReference>
<dbReference type="Proteomes" id="UP001154078">
    <property type="component" value="Chromosome 3"/>
</dbReference>
<feature type="compositionally biased region" description="Acidic residues" evidence="1">
    <location>
        <begin position="158"/>
        <end position="170"/>
    </location>
</feature>
<evidence type="ECO:0000313" key="4">
    <source>
        <dbReference type="Proteomes" id="UP001154078"/>
    </source>
</evidence>
<keyword evidence="4" id="KW-1185">Reference proteome</keyword>
<keyword evidence="2" id="KW-0812">Transmembrane</keyword>
<gene>
    <name evidence="3" type="ORF">MELIAE_LOCUS5356</name>
</gene>
<dbReference type="Gene3D" id="3.10.20.10">
    <property type="match status" value="1"/>
</dbReference>
<evidence type="ECO:0000256" key="1">
    <source>
        <dbReference type="SAM" id="MobiDB-lite"/>
    </source>
</evidence>
<keyword evidence="2" id="KW-1133">Transmembrane helix</keyword>
<evidence type="ECO:0000313" key="3">
    <source>
        <dbReference type="EMBL" id="CAH0553345.1"/>
    </source>
</evidence>
<organism evidence="3 4">
    <name type="scientific">Brassicogethes aeneus</name>
    <name type="common">Rape pollen beetle</name>
    <name type="synonym">Meligethes aeneus</name>
    <dbReference type="NCBI Taxonomy" id="1431903"/>
    <lineage>
        <taxon>Eukaryota</taxon>
        <taxon>Metazoa</taxon>
        <taxon>Ecdysozoa</taxon>
        <taxon>Arthropoda</taxon>
        <taxon>Hexapoda</taxon>
        <taxon>Insecta</taxon>
        <taxon>Pterygota</taxon>
        <taxon>Neoptera</taxon>
        <taxon>Endopterygota</taxon>
        <taxon>Coleoptera</taxon>
        <taxon>Polyphaga</taxon>
        <taxon>Cucujiformia</taxon>
        <taxon>Nitidulidae</taxon>
        <taxon>Meligethinae</taxon>
        <taxon>Brassicogethes</taxon>
    </lineage>
</organism>
<accession>A0A9P0FG89</accession>
<sequence length="549" mass="64095">MEKQAYKVWNASRTKKICVLLNKEMDNVYENIILEAGRRYFINFTFLYLGRKYVLSFLIAGSKCLTFVPAIRDERSRKMMLNGSALCLEKDGTTLDSDDVIKYFCNEIFMLLTNEEFWVPAQSNIEILSISQADTITDCSTHTLSLSSSILDDKENTNDDQENTNDDQENTNEKEIKNVNYNLLWENFKIPWHLLPKSAKTELENESRKRSIISKVVNIVVEEMREIKNHIPISAFKLVAKKIINKYPRTFQDQDEDNEVFGDGIGTLVSKLVDHNNYLNRPHKTKQNSGNSLKIKKRKVLIARAGCPEWEASASTSVEPSNELENYELDNSEFTDDFLTKYLEAHYSKQRDFLNKLIPPTVHQIKATWPVFENVKYISLHFHKLTKTNLDNFLTSLQQKSERLVNYAIQQKYIEKTEENLSIQALKFFGNYFKENLSEIFYTFEENTSEIEIANKITINECCVVELGSIPWVFYQKYAFIKCDTFLQAVTIMFGLYFILNLRYPRKTQVFMEFLQRYLLKIHPDSGSKSNDLAVKKVRRFVNKLKDIP</sequence>
<feature type="transmembrane region" description="Helical" evidence="2">
    <location>
        <begin position="486"/>
        <end position="504"/>
    </location>
</feature>
<keyword evidence="2" id="KW-0472">Membrane</keyword>
<proteinExistence type="predicted"/>
<dbReference type="EMBL" id="OV121134">
    <property type="protein sequence ID" value="CAH0553345.1"/>
    <property type="molecule type" value="Genomic_DNA"/>
</dbReference>
<reference evidence="3" key="1">
    <citation type="submission" date="2021-12" db="EMBL/GenBank/DDBJ databases">
        <authorList>
            <person name="King R."/>
        </authorList>
    </citation>
    <scope>NUCLEOTIDE SEQUENCE</scope>
</reference>
<evidence type="ECO:0000256" key="2">
    <source>
        <dbReference type="SAM" id="Phobius"/>
    </source>
</evidence>
<protein>
    <submittedName>
        <fullName evidence="3">Uncharacterized protein</fullName>
    </submittedName>
</protein>
<name>A0A9P0FG89_BRAAE</name>
<dbReference type="OrthoDB" id="8806090at2759"/>
<feature type="region of interest" description="Disordered" evidence="1">
    <location>
        <begin position="151"/>
        <end position="173"/>
    </location>
</feature>
<dbReference type="AlphaFoldDB" id="A0A9P0FG89"/>
<dbReference type="PANTHER" id="PTHR31025:SF22">
    <property type="entry name" value="IP13529P"/>
    <property type="match status" value="1"/>
</dbReference>